<dbReference type="PROSITE" id="PS00958">
    <property type="entry name" value="TRANSALDOLASE_2"/>
    <property type="match status" value="1"/>
</dbReference>
<feature type="active site" description="Schiff-base intermediate with substrate" evidence="11">
    <location>
        <position position="142"/>
    </location>
</feature>
<dbReference type="InterPro" id="IPR018225">
    <property type="entry name" value="Transaldolase_AS"/>
</dbReference>
<keyword evidence="13" id="KW-1185">Reference proteome</keyword>
<dbReference type="GO" id="GO:0005737">
    <property type="term" value="C:cytoplasm"/>
    <property type="evidence" value="ECO:0007669"/>
    <property type="project" value="UniProtKB-SubCell"/>
</dbReference>
<dbReference type="GO" id="GO:0006098">
    <property type="term" value="P:pentose-phosphate shunt"/>
    <property type="evidence" value="ECO:0007669"/>
    <property type="project" value="UniProtKB-UniRule"/>
</dbReference>
<keyword evidence="7 11" id="KW-0808">Transferase</keyword>
<dbReference type="HAMAP" id="MF_00493">
    <property type="entry name" value="Transaldolase_2"/>
    <property type="match status" value="1"/>
</dbReference>
<evidence type="ECO:0000313" key="12">
    <source>
        <dbReference type="EMBL" id="OAV59801.1"/>
    </source>
</evidence>
<name>A0A1B7LX79_9MICC</name>
<dbReference type="EC" id="2.2.1.2" evidence="5 11"/>
<keyword evidence="6 11" id="KW-0963">Cytoplasm</keyword>
<dbReference type="OrthoDB" id="9809101at2"/>
<comment type="caution">
    <text evidence="12">The sequence shown here is derived from an EMBL/GenBank/DDBJ whole genome shotgun (WGS) entry which is preliminary data.</text>
</comment>
<evidence type="ECO:0000313" key="13">
    <source>
        <dbReference type="Proteomes" id="UP000078292"/>
    </source>
</evidence>
<dbReference type="NCBIfam" id="TIGR00876">
    <property type="entry name" value="tal_mycobact"/>
    <property type="match status" value="1"/>
</dbReference>
<dbReference type="Proteomes" id="UP000078292">
    <property type="component" value="Unassembled WGS sequence"/>
</dbReference>
<dbReference type="InterPro" id="IPR013785">
    <property type="entry name" value="Aldolase_TIM"/>
</dbReference>
<protein>
    <recommendedName>
        <fullName evidence="5 11">Transaldolase</fullName>
        <ecNumber evidence="5 11">2.2.1.2</ecNumber>
    </recommendedName>
</protein>
<comment type="pathway">
    <text evidence="3 11">Carbohydrate degradation; pentose phosphate pathway; D-glyceraldehyde 3-phosphate and beta-D-fructose 6-phosphate from D-ribose 5-phosphate and D-xylulose 5-phosphate (non-oxidative stage): step 2/3.</text>
</comment>
<dbReference type="Pfam" id="PF00923">
    <property type="entry name" value="TAL_FSA"/>
    <property type="match status" value="1"/>
</dbReference>
<keyword evidence="8 11" id="KW-0570">Pentose shunt</keyword>
<comment type="subcellular location">
    <subcellularLocation>
        <location evidence="2 11">Cytoplasm</location>
    </subcellularLocation>
</comment>
<gene>
    <name evidence="11" type="primary">tal</name>
    <name evidence="12" type="ORF">A6F49_13595</name>
</gene>
<dbReference type="PANTHER" id="PTHR10683">
    <property type="entry name" value="TRANSALDOLASE"/>
    <property type="match status" value="1"/>
</dbReference>
<dbReference type="InterPro" id="IPR001585">
    <property type="entry name" value="TAL/FSA"/>
</dbReference>
<dbReference type="PANTHER" id="PTHR10683:SF31">
    <property type="entry name" value="TRANSALDOLASE"/>
    <property type="match status" value="1"/>
</dbReference>
<organism evidence="12 13">
    <name type="scientific">Enteractinococcus helveticum</name>
    <dbReference type="NCBI Taxonomy" id="1837282"/>
    <lineage>
        <taxon>Bacteria</taxon>
        <taxon>Bacillati</taxon>
        <taxon>Actinomycetota</taxon>
        <taxon>Actinomycetes</taxon>
        <taxon>Micrococcales</taxon>
        <taxon>Micrococcaceae</taxon>
    </lineage>
</organism>
<reference evidence="12 13" key="1">
    <citation type="submission" date="2016-04" db="EMBL/GenBank/DDBJ databases">
        <title>First whole genome shotgun sequence of the bacterium Enteractinococcus sp. strain UASWS1574.</title>
        <authorList>
            <person name="Crovadore J."/>
            <person name="Chablais R."/>
            <person name="Lefort F."/>
        </authorList>
    </citation>
    <scope>NUCLEOTIDE SEQUENCE [LARGE SCALE GENOMIC DNA]</scope>
    <source>
        <strain evidence="12 13">UASWS1574</strain>
    </source>
</reference>
<dbReference type="PROSITE" id="PS01054">
    <property type="entry name" value="TRANSALDOLASE_1"/>
    <property type="match status" value="1"/>
</dbReference>
<dbReference type="STRING" id="1837282.A6F49_13595"/>
<evidence type="ECO:0000256" key="4">
    <source>
        <dbReference type="ARBA" id="ARBA00008426"/>
    </source>
</evidence>
<dbReference type="PIRSF" id="PIRSF036915">
    <property type="entry name" value="Trnald_Bac_Plnt"/>
    <property type="match status" value="1"/>
</dbReference>
<evidence type="ECO:0000256" key="6">
    <source>
        <dbReference type="ARBA" id="ARBA00022490"/>
    </source>
</evidence>
<dbReference type="GO" id="GO:0005975">
    <property type="term" value="P:carbohydrate metabolic process"/>
    <property type="evidence" value="ECO:0007669"/>
    <property type="project" value="InterPro"/>
</dbReference>
<dbReference type="Gene3D" id="3.20.20.70">
    <property type="entry name" value="Aldolase class I"/>
    <property type="match status" value="1"/>
</dbReference>
<dbReference type="CDD" id="cd00955">
    <property type="entry name" value="Transaldolase_like"/>
    <property type="match status" value="1"/>
</dbReference>
<dbReference type="InterPro" id="IPR004732">
    <property type="entry name" value="Transaldolase_2"/>
</dbReference>
<evidence type="ECO:0000256" key="11">
    <source>
        <dbReference type="HAMAP-Rule" id="MF_00493"/>
    </source>
</evidence>
<evidence type="ECO:0000256" key="2">
    <source>
        <dbReference type="ARBA" id="ARBA00004496"/>
    </source>
</evidence>
<keyword evidence="9 11" id="KW-0704">Schiff base</keyword>
<sequence>MTQNQYTKALDDAGVSLWLDDLSRDRLTSGDLQELIDTKTITGVTTNPAIFAKALTSGNAYDKQLTELAASGADATTAVVEMTTDDVRAACDVLADVYTATDGYDGRVSIEVDPRLARNTEETIAQAIELHQKVGRENVMVKIPATTEGLPAITQVLAEGISVNVTLIFSLTRYREVINAWLAGLEGARTNGHDLSKVHSVASFFVSRVDTEIDNQLEAAELPDNQVQQLRGRAGIANARLAYRIFEQMQETERWQLLASSNARLQRPLWASTGTKNPEYSDVRYVNGLVAEHTVNTLPEATLNAVADHGEITDSRIPEYYDMDDEDLDALARAGVDYNQVVEKLEVEGLEKFVDAWNALLTDIEEQLKSHQ</sequence>
<dbReference type="AlphaFoldDB" id="A0A1B7LX79"/>
<dbReference type="GO" id="GO:0004801">
    <property type="term" value="F:transaldolase activity"/>
    <property type="evidence" value="ECO:0007669"/>
    <property type="project" value="UniProtKB-UniRule"/>
</dbReference>
<evidence type="ECO:0000256" key="3">
    <source>
        <dbReference type="ARBA" id="ARBA00004857"/>
    </source>
</evidence>
<comment type="similarity">
    <text evidence="4 11">Belongs to the transaldolase family. Type 2 subfamily.</text>
</comment>
<evidence type="ECO:0000256" key="1">
    <source>
        <dbReference type="ARBA" id="ARBA00003518"/>
    </source>
</evidence>
<comment type="catalytic activity">
    <reaction evidence="10 11">
        <text>D-sedoheptulose 7-phosphate + D-glyceraldehyde 3-phosphate = D-erythrose 4-phosphate + beta-D-fructose 6-phosphate</text>
        <dbReference type="Rhea" id="RHEA:17053"/>
        <dbReference type="ChEBI" id="CHEBI:16897"/>
        <dbReference type="ChEBI" id="CHEBI:57483"/>
        <dbReference type="ChEBI" id="CHEBI:57634"/>
        <dbReference type="ChEBI" id="CHEBI:59776"/>
        <dbReference type="EC" id="2.2.1.2"/>
    </reaction>
</comment>
<evidence type="ECO:0000256" key="10">
    <source>
        <dbReference type="ARBA" id="ARBA00048810"/>
    </source>
</evidence>
<dbReference type="UniPathway" id="UPA00115">
    <property type="reaction ID" value="UER00414"/>
</dbReference>
<proteinExistence type="inferred from homology"/>
<dbReference type="EMBL" id="LXEY01000021">
    <property type="protein sequence ID" value="OAV59801.1"/>
    <property type="molecule type" value="Genomic_DNA"/>
</dbReference>
<accession>A0A1B7LX79</accession>
<dbReference type="RefSeq" id="WP_043058296.1">
    <property type="nucleotide sequence ID" value="NZ_LXEY01000021.1"/>
</dbReference>
<evidence type="ECO:0000256" key="5">
    <source>
        <dbReference type="ARBA" id="ARBA00013151"/>
    </source>
</evidence>
<evidence type="ECO:0000256" key="7">
    <source>
        <dbReference type="ARBA" id="ARBA00022679"/>
    </source>
</evidence>
<evidence type="ECO:0000256" key="8">
    <source>
        <dbReference type="ARBA" id="ARBA00023126"/>
    </source>
</evidence>
<dbReference type="NCBIfam" id="NF002881">
    <property type="entry name" value="PRK03343.1"/>
    <property type="match status" value="1"/>
</dbReference>
<evidence type="ECO:0000256" key="9">
    <source>
        <dbReference type="ARBA" id="ARBA00023270"/>
    </source>
</evidence>
<dbReference type="SUPFAM" id="SSF51569">
    <property type="entry name" value="Aldolase"/>
    <property type="match status" value="1"/>
</dbReference>
<comment type="function">
    <text evidence="1 11">Transaldolase is important for the balance of metabolites in the pentose-phosphate pathway.</text>
</comment>